<gene>
    <name evidence="1" type="ORF">L207DRAFT_508879</name>
</gene>
<evidence type="ECO:0000313" key="2">
    <source>
        <dbReference type="Proteomes" id="UP000235786"/>
    </source>
</evidence>
<reference evidence="1 2" key="1">
    <citation type="submission" date="2016-04" db="EMBL/GenBank/DDBJ databases">
        <title>A degradative enzymes factory behind the ericoid mycorrhizal symbiosis.</title>
        <authorList>
            <consortium name="DOE Joint Genome Institute"/>
            <person name="Martino E."/>
            <person name="Morin E."/>
            <person name="Grelet G."/>
            <person name="Kuo A."/>
            <person name="Kohler A."/>
            <person name="Daghino S."/>
            <person name="Barry K."/>
            <person name="Choi C."/>
            <person name="Cichocki N."/>
            <person name="Clum A."/>
            <person name="Copeland A."/>
            <person name="Hainaut M."/>
            <person name="Haridas S."/>
            <person name="Labutti K."/>
            <person name="Lindquist E."/>
            <person name="Lipzen A."/>
            <person name="Khouja H.-R."/>
            <person name="Murat C."/>
            <person name="Ohm R."/>
            <person name="Olson A."/>
            <person name="Spatafora J."/>
            <person name="Veneault-Fourrey C."/>
            <person name="Henrissat B."/>
            <person name="Grigoriev I."/>
            <person name="Martin F."/>
            <person name="Perotto S."/>
        </authorList>
    </citation>
    <scope>NUCLEOTIDE SEQUENCE [LARGE SCALE GENOMIC DNA]</scope>
    <source>
        <strain evidence="1 2">F</strain>
    </source>
</reference>
<name>A0A2J6S029_HYAVF</name>
<proteinExistence type="predicted"/>
<evidence type="ECO:0000313" key="1">
    <source>
        <dbReference type="EMBL" id="PMD44121.1"/>
    </source>
</evidence>
<organism evidence="1 2">
    <name type="scientific">Hyaloscypha variabilis (strain UAMH 11265 / GT02V1 / F)</name>
    <name type="common">Meliniomyces variabilis</name>
    <dbReference type="NCBI Taxonomy" id="1149755"/>
    <lineage>
        <taxon>Eukaryota</taxon>
        <taxon>Fungi</taxon>
        <taxon>Dikarya</taxon>
        <taxon>Ascomycota</taxon>
        <taxon>Pezizomycotina</taxon>
        <taxon>Leotiomycetes</taxon>
        <taxon>Helotiales</taxon>
        <taxon>Hyaloscyphaceae</taxon>
        <taxon>Hyaloscypha</taxon>
        <taxon>Hyaloscypha variabilis</taxon>
    </lineage>
</organism>
<dbReference type="Proteomes" id="UP000235786">
    <property type="component" value="Unassembled WGS sequence"/>
</dbReference>
<keyword evidence="2" id="KW-1185">Reference proteome</keyword>
<dbReference type="EMBL" id="KZ613941">
    <property type="protein sequence ID" value="PMD44121.1"/>
    <property type="molecule type" value="Genomic_DNA"/>
</dbReference>
<dbReference type="AlphaFoldDB" id="A0A2J6S029"/>
<sequence>MARAAPFFCGPAYDPPAWQSLPHCFPHPQLQSQRTPSTLNRAQLFSTIPSALSSLAKSNLNLQRFNMPATLSAPLGAQIEAERQAQREAASIQASLQAEAKPERVQPWKAVCDPASPQFAHLAAAAPRQKIFSVGSSALLQYAAEND</sequence>
<accession>A0A2J6S029</accession>
<protein>
    <submittedName>
        <fullName evidence="1">Uncharacterized protein</fullName>
    </submittedName>
</protein>